<dbReference type="GO" id="GO:0006754">
    <property type="term" value="P:ATP biosynthetic process"/>
    <property type="evidence" value="ECO:0007669"/>
    <property type="project" value="TreeGrafter"/>
</dbReference>
<proteinExistence type="predicted"/>
<dbReference type="InterPro" id="IPR000086">
    <property type="entry name" value="NUDIX_hydrolase_dom"/>
</dbReference>
<sequence>MFNKKKAKQSDRIKTLSLTIKFKIPMKQSAGILLYKFVDKTIFFLLVHPGGPFWKNKDLESWSIPKGEFTREEDPLDAAKREFEEETGFEVEGDFIALESVKLKSGKTIFAWAVEFDLDVTLVKSNDFEMEWPPKSGKLQSFPEVDRAEWFQTEHALKKINPAQADFIVQIISKISSSL</sequence>
<dbReference type="CDD" id="cd04662">
    <property type="entry name" value="NUDIX_Hydrolase"/>
    <property type="match status" value="1"/>
</dbReference>
<feature type="domain" description="Nudix hydrolase" evidence="2">
    <location>
        <begin position="25"/>
        <end position="175"/>
    </location>
</feature>
<dbReference type="Gene3D" id="3.90.79.10">
    <property type="entry name" value="Nucleoside Triphosphate Pyrophosphohydrolase"/>
    <property type="match status" value="1"/>
</dbReference>
<dbReference type="GO" id="GO:0006167">
    <property type="term" value="P:AMP biosynthetic process"/>
    <property type="evidence" value="ECO:0007669"/>
    <property type="project" value="TreeGrafter"/>
</dbReference>
<name>A0A6J4GG84_9FLAO</name>
<dbReference type="InterPro" id="IPR015797">
    <property type="entry name" value="NUDIX_hydrolase-like_dom_sf"/>
</dbReference>
<keyword evidence="1" id="KW-0378">Hydrolase</keyword>
<evidence type="ECO:0000259" key="2">
    <source>
        <dbReference type="PROSITE" id="PS51462"/>
    </source>
</evidence>
<dbReference type="InterPro" id="IPR051325">
    <property type="entry name" value="Nudix_hydrolase_domain"/>
</dbReference>
<dbReference type="PROSITE" id="PS00893">
    <property type="entry name" value="NUDIX_BOX"/>
    <property type="match status" value="1"/>
</dbReference>
<accession>A0A6J4GG84</accession>
<dbReference type="Pfam" id="PF00293">
    <property type="entry name" value="NUDIX"/>
    <property type="match status" value="1"/>
</dbReference>
<reference evidence="3 4" key="1">
    <citation type="submission" date="2020-02" db="EMBL/GenBank/DDBJ databases">
        <authorList>
            <person name="Criscuolo A."/>
        </authorList>
    </citation>
    <scope>NUCLEOTIDE SEQUENCE [LARGE SCALE GENOMIC DNA]</scope>
    <source>
        <strain evidence="3">CIP105534</strain>
    </source>
</reference>
<dbReference type="PANTHER" id="PTHR21340">
    <property type="entry name" value="DIADENOSINE 5,5-P1,P4-TETRAPHOSPHATE PYROPHOSPHOHYDROLASE MUTT"/>
    <property type="match status" value="1"/>
</dbReference>
<dbReference type="GO" id="GO:0004081">
    <property type="term" value="F:bis(5'-nucleosyl)-tetraphosphatase (asymmetrical) activity"/>
    <property type="evidence" value="ECO:0007669"/>
    <property type="project" value="TreeGrafter"/>
</dbReference>
<dbReference type="SUPFAM" id="SSF55811">
    <property type="entry name" value="Nudix"/>
    <property type="match status" value="1"/>
</dbReference>
<organism evidence="3 4">
    <name type="scientific">Flavobacterium bizetiae</name>
    <dbReference type="NCBI Taxonomy" id="2704140"/>
    <lineage>
        <taxon>Bacteria</taxon>
        <taxon>Pseudomonadati</taxon>
        <taxon>Bacteroidota</taxon>
        <taxon>Flavobacteriia</taxon>
        <taxon>Flavobacteriales</taxon>
        <taxon>Flavobacteriaceae</taxon>
        <taxon>Flavobacterium</taxon>
    </lineage>
</organism>
<dbReference type="EMBL" id="CADCSU010000065">
    <property type="protein sequence ID" value="CAA9197025.1"/>
    <property type="molecule type" value="Genomic_DNA"/>
</dbReference>
<dbReference type="PROSITE" id="PS51462">
    <property type="entry name" value="NUDIX"/>
    <property type="match status" value="1"/>
</dbReference>
<protein>
    <recommendedName>
        <fullName evidence="2">Nudix hydrolase domain-containing protein</fullName>
    </recommendedName>
</protein>
<evidence type="ECO:0000256" key="1">
    <source>
        <dbReference type="ARBA" id="ARBA00022801"/>
    </source>
</evidence>
<dbReference type="Proteomes" id="UP000479938">
    <property type="component" value="Unassembled WGS sequence"/>
</dbReference>
<dbReference type="AlphaFoldDB" id="A0A6J4GG84"/>
<evidence type="ECO:0000313" key="3">
    <source>
        <dbReference type="EMBL" id="CAA9197025.1"/>
    </source>
</evidence>
<dbReference type="InterPro" id="IPR020084">
    <property type="entry name" value="NUDIX_hydrolase_CS"/>
</dbReference>
<keyword evidence="4" id="KW-1185">Reference proteome</keyword>
<dbReference type="PANTHER" id="PTHR21340:SF7">
    <property type="entry name" value="NUDIX HYDROLASE DOMAIN-CONTAINING PROTEIN"/>
    <property type="match status" value="1"/>
</dbReference>
<evidence type="ECO:0000313" key="4">
    <source>
        <dbReference type="Proteomes" id="UP000479938"/>
    </source>
</evidence>
<gene>
    <name evidence="3" type="ORF">FLA105534_01434</name>
</gene>